<protein>
    <submittedName>
        <fullName evidence="1">Protein-lysine N-methyltransferase EEF2KMT</fullName>
    </submittedName>
</protein>
<reference evidence="1" key="2">
    <citation type="journal article" date="2023" name="Science">
        <title>Genomic signatures of disease resistance in endangered staghorn corals.</title>
        <authorList>
            <person name="Vollmer S.V."/>
            <person name="Selwyn J.D."/>
            <person name="Despard B.A."/>
            <person name="Roesel C.L."/>
        </authorList>
    </citation>
    <scope>NUCLEOTIDE SEQUENCE</scope>
    <source>
        <strain evidence="1">K2</strain>
    </source>
</reference>
<keyword evidence="2" id="KW-1185">Reference proteome</keyword>
<feature type="non-terminal residue" evidence="1">
    <location>
        <position position="273"/>
    </location>
</feature>
<dbReference type="AlphaFoldDB" id="A0AAD9R2I0"/>
<reference evidence="1" key="1">
    <citation type="journal article" date="2023" name="G3 (Bethesda)">
        <title>Whole genome assembly and annotation of the endangered Caribbean coral Acropora cervicornis.</title>
        <authorList>
            <person name="Selwyn J.D."/>
            <person name="Vollmer S.V."/>
        </authorList>
    </citation>
    <scope>NUCLEOTIDE SEQUENCE</scope>
    <source>
        <strain evidence="1">K2</strain>
    </source>
</reference>
<dbReference type="PANTHER" id="PTHR14614:SF130">
    <property type="entry name" value="PROTEIN-LYSINE N-METHYLTRANSFERASE EEF2KMT"/>
    <property type="match status" value="1"/>
</dbReference>
<comment type="caution">
    <text evidence="1">The sequence shown here is derived from an EMBL/GenBank/DDBJ whole genome shotgun (WGS) entry which is preliminary data.</text>
</comment>
<evidence type="ECO:0000313" key="1">
    <source>
        <dbReference type="EMBL" id="KAK2571628.1"/>
    </source>
</evidence>
<dbReference type="InterPro" id="IPR019410">
    <property type="entry name" value="Methyltransf_16"/>
</dbReference>
<gene>
    <name evidence="1" type="ORF">P5673_002994</name>
</gene>
<dbReference type="Proteomes" id="UP001249851">
    <property type="component" value="Unassembled WGS sequence"/>
</dbReference>
<dbReference type="InterPro" id="IPR029063">
    <property type="entry name" value="SAM-dependent_MTases_sf"/>
</dbReference>
<accession>A0AAD9R2I0</accession>
<dbReference type="Gene3D" id="3.40.50.150">
    <property type="entry name" value="Vaccinia Virus protein VP39"/>
    <property type="match status" value="1"/>
</dbReference>
<dbReference type="SUPFAM" id="SSF53335">
    <property type="entry name" value="S-adenosyl-L-methionine-dependent methyltransferases"/>
    <property type="match status" value="1"/>
</dbReference>
<dbReference type="Pfam" id="PF10294">
    <property type="entry name" value="Methyltransf_16"/>
    <property type="match status" value="1"/>
</dbReference>
<dbReference type="PANTHER" id="PTHR14614">
    <property type="entry name" value="HEPATOCELLULAR CARCINOMA-ASSOCIATED ANTIGEN"/>
    <property type="match status" value="1"/>
</dbReference>
<feature type="non-terminal residue" evidence="1">
    <location>
        <position position="1"/>
    </location>
</feature>
<dbReference type="EMBL" id="JARQWQ010000005">
    <property type="protein sequence ID" value="KAK2571628.1"/>
    <property type="molecule type" value="Genomic_DNA"/>
</dbReference>
<sequence length="273" mass="30472">TYLFTLKLGFAPSVSYQRLFLKQFFKLCDDKGYEICDELYEAYGTVLGKSEQWDDKCYKTYTLPCGGLITLEETQQYISNGTTGLSTWTAGKYLAEWALENSSIFQERNIIELGSGTGLTGLTVCATSSPSQYIMTDCHEKVLETLNHNLILNNYHGRKCLLSGENEMPGLMEQCTTVTQEGGSDKYSPVNGNNYCDHVDKKQTALHVMHEGGPCLDQTGYQSCLACRALATDDNCFNMTDSDRGTIAYYTRKPLVIFHHINEDCGLHSGKAQ</sequence>
<organism evidence="1 2">
    <name type="scientific">Acropora cervicornis</name>
    <name type="common">Staghorn coral</name>
    <dbReference type="NCBI Taxonomy" id="6130"/>
    <lineage>
        <taxon>Eukaryota</taxon>
        <taxon>Metazoa</taxon>
        <taxon>Cnidaria</taxon>
        <taxon>Anthozoa</taxon>
        <taxon>Hexacorallia</taxon>
        <taxon>Scleractinia</taxon>
        <taxon>Astrocoeniina</taxon>
        <taxon>Acroporidae</taxon>
        <taxon>Acropora</taxon>
    </lineage>
</organism>
<evidence type="ECO:0000313" key="2">
    <source>
        <dbReference type="Proteomes" id="UP001249851"/>
    </source>
</evidence>
<proteinExistence type="predicted"/>
<dbReference type="GO" id="GO:0032991">
    <property type="term" value="C:protein-containing complex"/>
    <property type="evidence" value="ECO:0007669"/>
    <property type="project" value="TreeGrafter"/>
</dbReference>
<name>A0AAD9R2I0_ACRCE</name>